<gene>
    <name evidence="2" type="ORF">HFP15_29415</name>
</gene>
<keyword evidence="1" id="KW-1133">Transmembrane helix</keyword>
<proteinExistence type="predicted"/>
<protein>
    <recommendedName>
        <fullName evidence="4">Lycopene cyclase domain-containing protein</fullName>
    </recommendedName>
</protein>
<feature type="transmembrane region" description="Helical" evidence="1">
    <location>
        <begin position="148"/>
        <end position="172"/>
    </location>
</feature>
<feature type="transmembrane region" description="Helical" evidence="1">
    <location>
        <begin position="43"/>
        <end position="63"/>
    </location>
</feature>
<reference evidence="2 3" key="1">
    <citation type="submission" date="2020-04" db="EMBL/GenBank/DDBJ databases">
        <title>Novel species.</title>
        <authorList>
            <person name="Teo W.F.A."/>
            <person name="Lipun K."/>
            <person name="Srisuk N."/>
            <person name="Duangmal K."/>
        </authorList>
    </citation>
    <scope>NUCLEOTIDE SEQUENCE [LARGE SCALE GENOMIC DNA]</scope>
    <source>
        <strain evidence="2 3">K13G38</strain>
    </source>
</reference>
<comment type="caution">
    <text evidence="2">The sequence shown here is derived from an EMBL/GenBank/DDBJ whole genome shotgun (WGS) entry which is preliminary data.</text>
</comment>
<keyword evidence="3" id="KW-1185">Reference proteome</keyword>
<keyword evidence="1" id="KW-0472">Membrane</keyword>
<feature type="transmembrane region" description="Helical" evidence="1">
    <location>
        <begin position="179"/>
        <end position="199"/>
    </location>
</feature>
<dbReference type="Proteomes" id="UP000715441">
    <property type="component" value="Unassembled WGS sequence"/>
</dbReference>
<feature type="transmembrane region" description="Helical" evidence="1">
    <location>
        <begin position="107"/>
        <end position="128"/>
    </location>
</feature>
<accession>A0ABX1JF13</accession>
<feature type="transmembrane region" description="Helical" evidence="1">
    <location>
        <begin position="69"/>
        <end position="95"/>
    </location>
</feature>
<feature type="transmembrane region" description="Helical" evidence="1">
    <location>
        <begin position="12"/>
        <end position="31"/>
    </location>
</feature>
<evidence type="ECO:0000313" key="2">
    <source>
        <dbReference type="EMBL" id="NKQ56995.1"/>
    </source>
</evidence>
<evidence type="ECO:0000256" key="1">
    <source>
        <dbReference type="SAM" id="Phobius"/>
    </source>
</evidence>
<feature type="transmembrane region" description="Helical" evidence="1">
    <location>
        <begin position="219"/>
        <end position="237"/>
    </location>
</feature>
<dbReference type="EMBL" id="JAAXLS010000029">
    <property type="protein sequence ID" value="NKQ56995.1"/>
    <property type="molecule type" value="Genomic_DNA"/>
</dbReference>
<evidence type="ECO:0000313" key="3">
    <source>
        <dbReference type="Proteomes" id="UP000715441"/>
    </source>
</evidence>
<name>A0ABX1JF13_9PSEU</name>
<keyword evidence="1" id="KW-0812">Transmembrane</keyword>
<dbReference type="RefSeq" id="WP_168520018.1">
    <property type="nucleotide sequence ID" value="NZ_JAAXLS010000029.1"/>
</dbReference>
<organism evidence="2 3">
    <name type="scientific">Amycolatopsis acididurans</name>
    <dbReference type="NCBI Taxonomy" id="2724524"/>
    <lineage>
        <taxon>Bacteria</taxon>
        <taxon>Bacillati</taxon>
        <taxon>Actinomycetota</taxon>
        <taxon>Actinomycetes</taxon>
        <taxon>Pseudonocardiales</taxon>
        <taxon>Pseudonocardiaceae</taxon>
        <taxon>Amycolatopsis</taxon>
    </lineage>
</organism>
<evidence type="ECO:0008006" key="4">
    <source>
        <dbReference type="Google" id="ProtNLM"/>
    </source>
</evidence>
<sequence length="245" mass="25327">MYTGPASVAEMLRGHDAVTLVVAIPCLAVSLRAARRGSDRGLPGWAGTLAYLTYTYAFTALATSFNDLFLLHVAVFGGSLFALILTVAAADVAGIAGRFGTRTPRRVVAAILGVLTAGLAGMWIYAVVRYAVTGVSPAGSALVEPDSVTHFGIALDLAVLTPAYALAAVLLWRRAAWGYLLAALALVSGTLQQLSYLVAPPFQAAAHIPGAVPVDPAEPVIVALYLVAGGLLLWNAGRRTADDLG</sequence>